<accession>A0AAU3I991</accession>
<dbReference type="EMBL" id="CP109546">
    <property type="protein sequence ID" value="WTZ12910.1"/>
    <property type="molecule type" value="Genomic_DNA"/>
</dbReference>
<protein>
    <submittedName>
        <fullName evidence="1">IS110 family transposase</fullName>
    </submittedName>
</protein>
<organism evidence="1">
    <name type="scientific">Streptomyces sp. NBC_01393</name>
    <dbReference type="NCBI Taxonomy" id="2903851"/>
    <lineage>
        <taxon>Bacteria</taxon>
        <taxon>Bacillati</taxon>
        <taxon>Actinomycetota</taxon>
        <taxon>Actinomycetes</taxon>
        <taxon>Kitasatosporales</taxon>
        <taxon>Streptomycetaceae</taxon>
        <taxon>Streptomyces</taxon>
    </lineage>
</organism>
<gene>
    <name evidence="1" type="ORF">OG699_36080</name>
</gene>
<name>A0AAU3I991_9ACTN</name>
<sequence length="73" mass="8329">MAWNRAGTDIGKAHHHTVVLNNDGVLTPEGELTAELRVMTDRRANLVKERTRKANRLHARVLSIFPAWSMPWN</sequence>
<dbReference type="AlphaFoldDB" id="A0AAU3I991"/>
<reference evidence="1" key="1">
    <citation type="submission" date="2022-10" db="EMBL/GenBank/DDBJ databases">
        <title>The complete genomes of actinobacterial strains from the NBC collection.</title>
        <authorList>
            <person name="Joergensen T.S."/>
            <person name="Alvarez Arevalo M."/>
            <person name="Sterndorff E.B."/>
            <person name="Faurdal D."/>
            <person name="Vuksanovic O."/>
            <person name="Mourched A.-S."/>
            <person name="Charusanti P."/>
            <person name="Shaw S."/>
            <person name="Blin K."/>
            <person name="Weber T."/>
        </authorList>
    </citation>
    <scope>NUCLEOTIDE SEQUENCE</scope>
    <source>
        <strain evidence="1">NBC_01393</strain>
    </source>
</reference>
<evidence type="ECO:0000313" key="1">
    <source>
        <dbReference type="EMBL" id="WTZ12910.1"/>
    </source>
</evidence>
<proteinExistence type="predicted"/>